<protein>
    <submittedName>
        <fullName evidence="1">Uncharacterized protein</fullName>
    </submittedName>
</protein>
<organism evidence="1 2">
    <name type="scientific">Drouetiella hepatica Uher 2000/2452</name>
    <dbReference type="NCBI Taxonomy" id="904376"/>
    <lineage>
        <taxon>Bacteria</taxon>
        <taxon>Bacillati</taxon>
        <taxon>Cyanobacteriota</taxon>
        <taxon>Cyanophyceae</taxon>
        <taxon>Oculatellales</taxon>
        <taxon>Oculatellaceae</taxon>
        <taxon>Drouetiella</taxon>
    </lineage>
</organism>
<accession>A0A951UNQ7</accession>
<reference evidence="1" key="1">
    <citation type="submission" date="2021-05" db="EMBL/GenBank/DDBJ databases">
        <authorList>
            <person name="Pietrasiak N."/>
            <person name="Ward R."/>
            <person name="Stajich J.E."/>
            <person name="Kurbessoian T."/>
        </authorList>
    </citation>
    <scope>NUCLEOTIDE SEQUENCE</scope>
    <source>
        <strain evidence="1">UHER 2000/2452</strain>
    </source>
</reference>
<sequence length="135" mass="15249">MKELERTEHELLESLLKDCAELEEGESFIAQTPSGDFGVQRGEEFHTVWAKNQPITCIDMDVLQGAIQEERWLMGHEFLIAIFSGGYHARLTLERSQGETSSWEAKAERAAIALLTVYVACLTSVDSEEETDERL</sequence>
<dbReference type="EMBL" id="JAHHHD010000028">
    <property type="protein sequence ID" value="MBW4661011.1"/>
    <property type="molecule type" value="Genomic_DNA"/>
</dbReference>
<name>A0A951UNQ7_9CYAN</name>
<dbReference type="Proteomes" id="UP000757435">
    <property type="component" value="Unassembled WGS sequence"/>
</dbReference>
<evidence type="ECO:0000313" key="2">
    <source>
        <dbReference type="Proteomes" id="UP000757435"/>
    </source>
</evidence>
<comment type="caution">
    <text evidence="1">The sequence shown here is derived from an EMBL/GenBank/DDBJ whole genome shotgun (WGS) entry which is preliminary data.</text>
</comment>
<reference evidence="1" key="2">
    <citation type="journal article" date="2022" name="Microbiol. Resour. Announc.">
        <title>Metagenome Sequencing to Explore Phylogenomics of Terrestrial Cyanobacteria.</title>
        <authorList>
            <person name="Ward R.D."/>
            <person name="Stajich J.E."/>
            <person name="Johansen J.R."/>
            <person name="Huntemann M."/>
            <person name="Clum A."/>
            <person name="Foster B."/>
            <person name="Foster B."/>
            <person name="Roux S."/>
            <person name="Palaniappan K."/>
            <person name="Varghese N."/>
            <person name="Mukherjee S."/>
            <person name="Reddy T.B.K."/>
            <person name="Daum C."/>
            <person name="Copeland A."/>
            <person name="Chen I.A."/>
            <person name="Ivanova N.N."/>
            <person name="Kyrpides N.C."/>
            <person name="Shapiro N."/>
            <person name="Eloe-Fadrosh E.A."/>
            <person name="Pietrasiak N."/>
        </authorList>
    </citation>
    <scope>NUCLEOTIDE SEQUENCE</scope>
    <source>
        <strain evidence="1">UHER 2000/2452</strain>
    </source>
</reference>
<proteinExistence type="predicted"/>
<evidence type="ECO:0000313" key="1">
    <source>
        <dbReference type="EMBL" id="MBW4661011.1"/>
    </source>
</evidence>
<gene>
    <name evidence="1" type="ORF">KME15_20230</name>
</gene>
<dbReference type="AlphaFoldDB" id="A0A951UNQ7"/>